<evidence type="ECO:0000256" key="1">
    <source>
        <dbReference type="ARBA" id="ARBA00022741"/>
    </source>
</evidence>
<dbReference type="PANTHER" id="PTHR24346:SF77">
    <property type="entry name" value="SERINE THREONINE PROTEIN KINASE"/>
    <property type="match status" value="1"/>
</dbReference>
<evidence type="ECO:0000256" key="2">
    <source>
        <dbReference type="ARBA" id="ARBA00022840"/>
    </source>
</evidence>
<protein>
    <submittedName>
        <fullName evidence="4">Kinase-like protein</fullName>
    </submittedName>
</protein>
<accession>A0A164TPB5</accession>
<dbReference type="GO" id="GO:0004674">
    <property type="term" value="F:protein serine/threonine kinase activity"/>
    <property type="evidence" value="ECO:0007669"/>
    <property type="project" value="TreeGrafter"/>
</dbReference>
<organism evidence="4 5">
    <name type="scientific">Sistotremastrum niveocremeum HHB9708</name>
    <dbReference type="NCBI Taxonomy" id="1314777"/>
    <lineage>
        <taxon>Eukaryota</taxon>
        <taxon>Fungi</taxon>
        <taxon>Dikarya</taxon>
        <taxon>Basidiomycota</taxon>
        <taxon>Agaricomycotina</taxon>
        <taxon>Agaricomycetes</taxon>
        <taxon>Sistotremastrales</taxon>
        <taxon>Sistotremastraceae</taxon>
        <taxon>Sertulicium</taxon>
        <taxon>Sertulicium niveocremeum</taxon>
    </lineage>
</organism>
<name>A0A164TPB5_9AGAM</name>
<dbReference type="SMART" id="SM00220">
    <property type="entry name" value="S_TKc"/>
    <property type="match status" value="1"/>
</dbReference>
<feature type="domain" description="Protein kinase" evidence="3">
    <location>
        <begin position="1"/>
        <end position="324"/>
    </location>
</feature>
<keyword evidence="5" id="KW-1185">Reference proteome</keyword>
<evidence type="ECO:0000259" key="3">
    <source>
        <dbReference type="PROSITE" id="PS50011"/>
    </source>
</evidence>
<dbReference type="Proteomes" id="UP000076722">
    <property type="component" value="Unassembled WGS sequence"/>
</dbReference>
<keyword evidence="4" id="KW-0808">Transferase</keyword>
<dbReference type="EMBL" id="KV419410">
    <property type="protein sequence ID" value="KZS92533.1"/>
    <property type="molecule type" value="Genomic_DNA"/>
</dbReference>
<keyword evidence="1" id="KW-0547">Nucleotide-binding</keyword>
<dbReference type="GO" id="GO:0035556">
    <property type="term" value="P:intracellular signal transduction"/>
    <property type="evidence" value="ECO:0007669"/>
    <property type="project" value="TreeGrafter"/>
</dbReference>
<dbReference type="InterPro" id="IPR011009">
    <property type="entry name" value="Kinase-like_dom_sf"/>
</dbReference>
<sequence>MKQLEPNKTVERYDQLRRRADQDGQKPRLHGNHVLTSSEKQMHREIAVMMRLEHPHVVKLIEVIREVEKNKLYMVLEYMEGGEVKWKDPNGGPLNSLDQANRIFRDALLGLEYIHSQGIVHRDIKPANLLMSADRRSVKLSDFGVSACLTPLFSPFADRVPPGEEQFGPRFLEEPKAFAGTPPFMAPEVCTTTSPDASQQGTPTAIKSSPKRVDGELKFAVDIWALGVTYYCLLFGSLPWDPESYPDLPNVGRQYRMFKDICEQPFPVPEFMGNDRVPTGGRGPWDTDELYHGQNVIGILTQMLEKDPEKRATIGYLKVVARLFSDTPV</sequence>
<dbReference type="CDD" id="cd14008">
    <property type="entry name" value="STKc_LKB1_CaMKK"/>
    <property type="match status" value="1"/>
</dbReference>
<dbReference type="Gene3D" id="1.10.510.10">
    <property type="entry name" value="Transferase(Phosphotransferase) domain 1"/>
    <property type="match status" value="1"/>
</dbReference>
<dbReference type="InterPro" id="IPR000719">
    <property type="entry name" value="Prot_kinase_dom"/>
</dbReference>
<keyword evidence="4" id="KW-0418">Kinase</keyword>
<dbReference type="GO" id="GO:0005524">
    <property type="term" value="F:ATP binding"/>
    <property type="evidence" value="ECO:0007669"/>
    <property type="project" value="UniProtKB-KW"/>
</dbReference>
<dbReference type="InterPro" id="IPR008271">
    <property type="entry name" value="Ser/Thr_kinase_AS"/>
</dbReference>
<dbReference type="OrthoDB" id="68483at2759"/>
<reference evidence="4 5" key="1">
    <citation type="journal article" date="2016" name="Mol. Biol. Evol.">
        <title>Comparative Genomics of Early-Diverging Mushroom-Forming Fungi Provides Insights into the Origins of Lignocellulose Decay Capabilities.</title>
        <authorList>
            <person name="Nagy L.G."/>
            <person name="Riley R."/>
            <person name="Tritt A."/>
            <person name="Adam C."/>
            <person name="Daum C."/>
            <person name="Floudas D."/>
            <person name="Sun H."/>
            <person name="Yadav J.S."/>
            <person name="Pangilinan J."/>
            <person name="Larsson K.H."/>
            <person name="Matsuura K."/>
            <person name="Barry K."/>
            <person name="Labutti K."/>
            <person name="Kuo R."/>
            <person name="Ohm R.A."/>
            <person name="Bhattacharya S.S."/>
            <person name="Shirouzu T."/>
            <person name="Yoshinaga Y."/>
            <person name="Martin F.M."/>
            <person name="Grigoriev I.V."/>
            <person name="Hibbett D.S."/>
        </authorList>
    </citation>
    <scope>NUCLEOTIDE SEQUENCE [LARGE SCALE GENOMIC DNA]</scope>
    <source>
        <strain evidence="4 5">HHB9708</strain>
    </source>
</reference>
<evidence type="ECO:0000313" key="4">
    <source>
        <dbReference type="EMBL" id="KZS92533.1"/>
    </source>
</evidence>
<dbReference type="STRING" id="1314777.A0A164TPB5"/>
<dbReference type="Gene3D" id="3.30.200.20">
    <property type="entry name" value="Phosphorylase Kinase, domain 1"/>
    <property type="match status" value="1"/>
</dbReference>
<proteinExistence type="predicted"/>
<dbReference type="Pfam" id="PF00069">
    <property type="entry name" value="Pkinase"/>
    <property type="match status" value="1"/>
</dbReference>
<gene>
    <name evidence="4" type="ORF">SISNIDRAFT_412479</name>
</gene>
<dbReference type="GO" id="GO:0005737">
    <property type="term" value="C:cytoplasm"/>
    <property type="evidence" value="ECO:0007669"/>
    <property type="project" value="TreeGrafter"/>
</dbReference>
<dbReference type="AlphaFoldDB" id="A0A164TPB5"/>
<dbReference type="PROSITE" id="PS00108">
    <property type="entry name" value="PROTEIN_KINASE_ST"/>
    <property type="match status" value="1"/>
</dbReference>
<keyword evidence="2" id="KW-0067">ATP-binding</keyword>
<evidence type="ECO:0000313" key="5">
    <source>
        <dbReference type="Proteomes" id="UP000076722"/>
    </source>
</evidence>
<dbReference type="SUPFAM" id="SSF56112">
    <property type="entry name" value="Protein kinase-like (PK-like)"/>
    <property type="match status" value="1"/>
</dbReference>
<dbReference type="PANTHER" id="PTHR24346">
    <property type="entry name" value="MAP/MICROTUBULE AFFINITY-REGULATING KINASE"/>
    <property type="match status" value="1"/>
</dbReference>
<dbReference type="PROSITE" id="PS50011">
    <property type="entry name" value="PROTEIN_KINASE_DOM"/>
    <property type="match status" value="1"/>
</dbReference>